<evidence type="ECO:0000259" key="5">
    <source>
        <dbReference type="Pfam" id="PF04542"/>
    </source>
</evidence>
<dbReference type="GO" id="GO:0016987">
    <property type="term" value="F:sigma factor activity"/>
    <property type="evidence" value="ECO:0007669"/>
    <property type="project" value="UniProtKB-KW"/>
</dbReference>
<evidence type="ECO:0000256" key="3">
    <source>
        <dbReference type="ARBA" id="ARBA00023082"/>
    </source>
</evidence>
<dbReference type="Proteomes" id="UP000245647">
    <property type="component" value="Unassembled WGS sequence"/>
</dbReference>
<name>A0A2U2PFZ1_9SPHI</name>
<dbReference type="InterPro" id="IPR013325">
    <property type="entry name" value="RNA_pol_sigma_r2"/>
</dbReference>
<comment type="caution">
    <text evidence="7">The sequence shown here is derived from an EMBL/GenBank/DDBJ whole genome shotgun (WGS) entry which is preliminary data.</text>
</comment>
<dbReference type="InterPro" id="IPR007627">
    <property type="entry name" value="RNA_pol_sigma70_r2"/>
</dbReference>
<evidence type="ECO:0000256" key="1">
    <source>
        <dbReference type="ARBA" id="ARBA00010641"/>
    </source>
</evidence>
<dbReference type="CDD" id="cd06171">
    <property type="entry name" value="Sigma70_r4"/>
    <property type="match status" value="1"/>
</dbReference>
<reference evidence="7 8" key="1">
    <citation type="submission" date="2018-04" db="EMBL/GenBank/DDBJ databases">
        <title>Pedobacter chongqingensis sp. nov., isolated from a rottenly hemp rope.</title>
        <authorList>
            <person name="Cai Y."/>
        </authorList>
    </citation>
    <scope>NUCLEOTIDE SEQUENCE [LARGE SCALE GENOMIC DNA]</scope>
    <source>
        <strain evidence="7 8">FJ4-8</strain>
    </source>
</reference>
<evidence type="ECO:0000313" key="8">
    <source>
        <dbReference type="Proteomes" id="UP000245647"/>
    </source>
</evidence>
<evidence type="ECO:0000256" key="4">
    <source>
        <dbReference type="ARBA" id="ARBA00023163"/>
    </source>
</evidence>
<sequence length="211" mass="24402">MSKQGLSGFTDEQILSGLRSYDYGIFTLLYSSYFQNLALASVKYVKDTFIAEGIVQDVFVRIWEQPSLLEGVNVVRPYLYRSVINMSINYVNRQKNIELHHLKIAGTMADESFDDLHEEQEIKKIIFLEIEKLPEQCKRVFKMSRFEGLKYREIAALLNISERTVENHVSNALKILRFRLLEGKGERSGEYRLKLLSVFVVLTAFGLGEMC</sequence>
<dbReference type="Pfam" id="PF08281">
    <property type="entry name" value="Sigma70_r4_2"/>
    <property type="match status" value="1"/>
</dbReference>
<dbReference type="NCBIfam" id="TIGR02985">
    <property type="entry name" value="Sig70_bacteroi1"/>
    <property type="match status" value="1"/>
</dbReference>
<dbReference type="Gene3D" id="1.10.10.10">
    <property type="entry name" value="Winged helix-like DNA-binding domain superfamily/Winged helix DNA-binding domain"/>
    <property type="match status" value="1"/>
</dbReference>
<keyword evidence="3" id="KW-0731">Sigma factor</keyword>
<proteinExistence type="inferred from homology"/>
<keyword evidence="2" id="KW-0805">Transcription regulation</keyword>
<dbReference type="GO" id="GO:0003677">
    <property type="term" value="F:DNA binding"/>
    <property type="evidence" value="ECO:0007669"/>
    <property type="project" value="InterPro"/>
</dbReference>
<evidence type="ECO:0000313" key="7">
    <source>
        <dbReference type="EMBL" id="PWG80244.1"/>
    </source>
</evidence>
<dbReference type="InterPro" id="IPR013249">
    <property type="entry name" value="RNA_pol_sigma70_r4_t2"/>
</dbReference>
<keyword evidence="4" id="KW-0804">Transcription</keyword>
<dbReference type="PRINTS" id="PR00038">
    <property type="entry name" value="HTHLUXR"/>
</dbReference>
<feature type="domain" description="RNA polymerase sigma factor 70 region 4 type 2" evidence="6">
    <location>
        <begin position="130"/>
        <end position="175"/>
    </location>
</feature>
<feature type="domain" description="RNA polymerase sigma-70 region 2" evidence="5">
    <location>
        <begin position="42"/>
        <end position="95"/>
    </location>
</feature>
<dbReference type="InterPro" id="IPR039425">
    <property type="entry name" value="RNA_pol_sigma-70-like"/>
</dbReference>
<dbReference type="NCBIfam" id="TIGR02937">
    <property type="entry name" value="sigma70-ECF"/>
    <property type="match status" value="1"/>
</dbReference>
<dbReference type="Pfam" id="PF04542">
    <property type="entry name" value="Sigma70_r2"/>
    <property type="match status" value="1"/>
</dbReference>
<dbReference type="OrthoDB" id="8687055at2"/>
<dbReference type="InterPro" id="IPR014284">
    <property type="entry name" value="RNA_pol_sigma-70_dom"/>
</dbReference>
<evidence type="ECO:0000256" key="2">
    <source>
        <dbReference type="ARBA" id="ARBA00023015"/>
    </source>
</evidence>
<organism evidence="7 8">
    <name type="scientific">Pararcticibacter amylolyticus</name>
    <dbReference type="NCBI Taxonomy" id="2173175"/>
    <lineage>
        <taxon>Bacteria</taxon>
        <taxon>Pseudomonadati</taxon>
        <taxon>Bacteroidota</taxon>
        <taxon>Sphingobacteriia</taxon>
        <taxon>Sphingobacteriales</taxon>
        <taxon>Sphingobacteriaceae</taxon>
        <taxon>Pararcticibacter</taxon>
    </lineage>
</organism>
<evidence type="ECO:0000259" key="6">
    <source>
        <dbReference type="Pfam" id="PF08281"/>
    </source>
</evidence>
<dbReference type="AlphaFoldDB" id="A0A2U2PFZ1"/>
<dbReference type="SUPFAM" id="SSF88946">
    <property type="entry name" value="Sigma2 domain of RNA polymerase sigma factors"/>
    <property type="match status" value="1"/>
</dbReference>
<comment type="similarity">
    <text evidence="1">Belongs to the sigma-70 factor family. ECF subfamily.</text>
</comment>
<dbReference type="InterPro" id="IPR013324">
    <property type="entry name" value="RNA_pol_sigma_r3/r4-like"/>
</dbReference>
<dbReference type="InterPro" id="IPR014327">
    <property type="entry name" value="RNA_pol_sigma70_bacteroid"/>
</dbReference>
<protein>
    <submittedName>
        <fullName evidence="7">RNA polymerase sigma-70 factor</fullName>
    </submittedName>
</protein>
<dbReference type="EMBL" id="QEAS01000010">
    <property type="protein sequence ID" value="PWG80244.1"/>
    <property type="molecule type" value="Genomic_DNA"/>
</dbReference>
<dbReference type="PANTHER" id="PTHR43133:SF46">
    <property type="entry name" value="RNA POLYMERASE SIGMA-70 FACTOR ECF SUBFAMILY"/>
    <property type="match status" value="1"/>
</dbReference>
<dbReference type="RefSeq" id="WP_109416361.1">
    <property type="nucleotide sequence ID" value="NZ_QEAS01000010.1"/>
</dbReference>
<dbReference type="GO" id="GO:0006352">
    <property type="term" value="P:DNA-templated transcription initiation"/>
    <property type="evidence" value="ECO:0007669"/>
    <property type="project" value="InterPro"/>
</dbReference>
<accession>A0A2U2PFZ1</accession>
<dbReference type="PANTHER" id="PTHR43133">
    <property type="entry name" value="RNA POLYMERASE ECF-TYPE SIGMA FACTO"/>
    <property type="match status" value="1"/>
</dbReference>
<keyword evidence="8" id="KW-1185">Reference proteome</keyword>
<gene>
    <name evidence="7" type="ORF">DDR33_13715</name>
</gene>
<dbReference type="Gene3D" id="1.10.1740.10">
    <property type="match status" value="1"/>
</dbReference>
<dbReference type="InterPro" id="IPR036388">
    <property type="entry name" value="WH-like_DNA-bd_sf"/>
</dbReference>
<dbReference type="InterPro" id="IPR000792">
    <property type="entry name" value="Tscrpt_reg_LuxR_C"/>
</dbReference>
<dbReference type="SUPFAM" id="SSF88659">
    <property type="entry name" value="Sigma3 and sigma4 domains of RNA polymerase sigma factors"/>
    <property type="match status" value="1"/>
</dbReference>